<dbReference type="KEGG" id="fin:KQS_01760"/>
<sequence length="115" mass="12970">MILSCNKNTNLENKITIKVNSIDSDSKQLRVNTFDVIEVRAEGFGYLMKTYEKVGEYTTDSSGSVKIEIDGSKQYRFMISGPNGYGSANFTEAFTKEKLKDGQEVNIEVITHENR</sequence>
<dbReference type="STRING" id="1094466.KQS_01760"/>
<gene>
    <name evidence="1" type="ordered locus">KQS_01760</name>
</gene>
<keyword evidence="2" id="KW-1185">Reference proteome</keyword>
<dbReference type="eggNOG" id="ENOG5030R08">
    <property type="taxonomic scope" value="Bacteria"/>
</dbReference>
<organism evidence="1 2">
    <name type="scientific">Flavobacterium indicum (strain DSM 17447 / CIP 109464 / GPTSA100-9)</name>
    <dbReference type="NCBI Taxonomy" id="1094466"/>
    <lineage>
        <taxon>Bacteria</taxon>
        <taxon>Pseudomonadati</taxon>
        <taxon>Bacteroidota</taxon>
        <taxon>Flavobacteriia</taxon>
        <taxon>Flavobacteriales</taxon>
        <taxon>Flavobacteriaceae</taxon>
        <taxon>Flavobacterium</taxon>
    </lineage>
</organism>
<evidence type="ECO:0000313" key="1">
    <source>
        <dbReference type="EMBL" id="CCG52344.1"/>
    </source>
</evidence>
<dbReference type="HOGENOM" id="CLU_2105356_0_0_10"/>
<reference evidence="2" key="2">
    <citation type="submission" date="2012-03" db="EMBL/GenBank/DDBJ databases">
        <title>Complete genome sequence of Flavobacterium indicum GPTSA100-9T, isolated from warm spring water.</title>
        <authorList>
            <person name="Barbier P."/>
            <person name="Houel A."/>
            <person name="Loux V."/>
            <person name="Poulain J."/>
            <person name="Bernardet J.-F."/>
            <person name="Touchon M."/>
            <person name="Duchaud E."/>
        </authorList>
    </citation>
    <scope>NUCLEOTIDE SEQUENCE [LARGE SCALE GENOMIC DNA]</scope>
    <source>
        <strain evidence="2">DSM 17447 / CIP 109464 / GPTSA100-9</strain>
    </source>
</reference>
<dbReference type="AlphaFoldDB" id="H8XQ50"/>
<dbReference type="Proteomes" id="UP000007599">
    <property type="component" value="Chromosome I"/>
</dbReference>
<evidence type="ECO:0000313" key="2">
    <source>
        <dbReference type="Proteomes" id="UP000007599"/>
    </source>
</evidence>
<accession>H8XQ50</accession>
<protein>
    <submittedName>
        <fullName evidence="1">Uncharacterized protein</fullName>
    </submittedName>
</protein>
<name>H8XQ50_FLAIG</name>
<dbReference type="PATRIC" id="fig|1094466.5.peg.346"/>
<dbReference type="EMBL" id="HE774682">
    <property type="protein sequence ID" value="CCG52344.1"/>
    <property type="molecule type" value="Genomic_DNA"/>
</dbReference>
<proteinExistence type="predicted"/>
<reference evidence="1 2" key="1">
    <citation type="journal article" date="2012" name="J. Bacteriol.">
        <title>Complete Genome Sequence of Flavobacterium indicum GPSTA100-9T, Isolated from Warm Spring Water.</title>
        <authorList>
            <person name="Barbier P."/>
            <person name="Houel A."/>
            <person name="Loux V."/>
            <person name="Poulain J."/>
            <person name="Bernardet J.F."/>
            <person name="Touchon M."/>
            <person name="Duchaud E."/>
        </authorList>
    </citation>
    <scope>NUCLEOTIDE SEQUENCE [LARGE SCALE GENOMIC DNA]</scope>
    <source>
        <strain evidence="2">DSM 17447 / CIP 109464 / GPTSA100-9</strain>
    </source>
</reference>